<feature type="domain" description="Sucrose synthase EPBD" evidence="9">
    <location>
        <begin position="146"/>
        <end position="234"/>
    </location>
</feature>
<evidence type="ECO:0000259" key="9">
    <source>
        <dbReference type="Pfam" id="PF24862"/>
    </source>
</evidence>
<evidence type="ECO:0000256" key="3">
    <source>
        <dbReference type="ARBA" id="ARBA00022676"/>
    </source>
</evidence>
<keyword evidence="4 10" id="KW-0808">Transferase</keyword>
<dbReference type="Pfam" id="PF24862">
    <property type="entry name" value="SUS_EPBD"/>
    <property type="match status" value="1"/>
</dbReference>
<dbReference type="GO" id="GO:0016157">
    <property type="term" value="F:sucrose synthase activity"/>
    <property type="evidence" value="ECO:0007669"/>
    <property type="project" value="UniProtKB-UniRule"/>
</dbReference>
<dbReference type="AlphaFoldDB" id="A0ABD4T450"/>
<comment type="catalytic activity">
    <reaction evidence="5">
        <text>an NDP-alpha-D-glucose + D-fructose = a ribonucleoside 5'-diphosphate + sucrose + H(+)</text>
        <dbReference type="Rhea" id="RHEA:16241"/>
        <dbReference type="ChEBI" id="CHEBI:15378"/>
        <dbReference type="ChEBI" id="CHEBI:17992"/>
        <dbReference type="ChEBI" id="CHEBI:37721"/>
        <dbReference type="ChEBI" id="CHEBI:57930"/>
        <dbReference type="ChEBI" id="CHEBI:76533"/>
        <dbReference type="EC" id="2.4.1.13"/>
    </reaction>
</comment>
<dbReference type="InterPro" id="IPR056736">
    <property type="entry name" value="SUS_EPBD"/>
</dbReference>
<dbReference type="Pfam" id="PF00862">
    <property type="entry name" value="GT-B_Sucrose_synth"/>
    <property type="match status" value="1"/>
</dbReference>
<evidence type="ECO:0000256" key="2">
    <source>
        <dbReference type="ARBA" id="ARBA00020955"/>
    </source>
</evidence>
<keyword evidence="3 10" id="KW-0328">Glycosyltransferase</keyword>
<proteinExistence type="predicted"/>
<feature type="domain" description="Glycosyl transferase family 1" evidence="7">
    <location>
        <begin position="560"/>
        <end position="727"/>
    </location>
</feature>
<dbReference type="SUPFAM" id="SSF53756">
    <property type="entry name" value="UDP-Glycosyltransferase/glycogen phosphorylase"/>
    <property type="match status" value="1"/>
</dbReference>
<dbReference type="EMBL" id="JTHE03000061">
    <property type="protein sequence ID" value="MCM1983454.1"/>
    <property type="molecule type" value="Genomic_DNA"/>
</dbReference>
<keyword evidence="11" id="KW-1185">Reference proteome</keyword>
<dbReference type="PANTHER" id="PTHR45839:SF7">
    <property type="entry name" value="SUCROSE SYNTHASE 1"/>
    <property type="match status" value="1"/>
</dbReference>
<feature type="domain" description="Sucrose synthase first GT-B" evidence="8">
    <location>
        <begin position="258"/>
        <end position="550"/>
    </location>
</feature>
<evidence type="ECO:0000256" key="6">
    <source>
        <dbReference type="NCBIfam" id="TIGR02470"/>
    </source>
</evidence>
<evidence type="ECO:0000256" key="1">
    <source>
        <dbReference type="ARBA" id="ARBA00012540"/>
    </source>
</evidence>
<accession>A0ABD4T450</accession>
<dbReference type="Pfam" id="PF00534">
    <property type="entry name" value="Glycos_transf_1"/>
    <property type="match status" value="1"/>
</dbReference>
<evidence type="ECO:0000256" key="5">
    <source>
        <dbReference type="ARBA" id="ARBA00049030"/>
    </source>
</evidence>
<dbReference type="GO" id="GO:0005985">
    <property type="term" value="P:sucrose metabolic process"/>
    <property type="evidence" value="ECO:0007669"/>
    <property type="project" value="UniProtKB-UniRule"/>
</dbReference>
<sequence>MENLIKTVLQGEDCATLAAFIQLLRSRAKHYFLRNEILQEFAWICKQHRKPAYFFYSSPLGELMGFTHEILLDPDSFWLILRPRVANQSIYRISADLETVARMGPRELLDRRDRHVHSSAPPIFEIDFEPFFDPDLTIEDERNIGHGLEFLKRRLLDWRRQDPALWLTKLFDLLQNSAYGDLPLLINDQITSLDQVRQALQAAYPGLDSQPPQTPYLAVAEDLRGLGLEAGWGNSVQRIKETFDLLERVIEFPDPAVFEALLQRIPLIFRVVSVSVHGWVAQEDVLGKAETGGQVAYVFDQALYLEQQLRECFDLAGLSSLQIKPEVVIVTRLIPECEGTHCNYKIEPIQGTQFAKILRVPFRDDQLKPVESWVSKFEVWPYLDRFVEEVTQELEPLFHHQPPDLFLGHNSDGNLVAARLARRFKALHGGIAHALEKSKHLFSDLYWQDLEAKYHFSIQFSADLISMNAAHFILTSSHQEITGSYDNLGQYESYQCFTMPQLYHVVNGINLRSARFNVVPPGINEAIFFPHSQKQRRSVDLTHAVETLLFDAHHPDTLGQLRLPEKRPILAFAPVLAIKNLTGLLEAFGRNRPLREHCNLILLTGMIHPEAAVTADQRQLLKNLHRILDQYQLISDVRWIGQRLPGDHLAEAYRIIADRQGVLFHGGRFEAFGLTLLEAMVTGIPVFATQFGGPAEIIEPDRSGFLINPTQLDEAMDQVLEFVLRCEREPDLWHTFSQQAIERVQKHYRWDQHVKSLLTIASLHRFTQRFNRQSQRALACYLNALYALLFQSRLSAPLPLENWRPFGSGTRAAECDLQLPAAP</sequence>
<dbReference type="EC" id="2.4.1.13" evidence="1 6"/>
<dbReference type="NCBIfam" id="TIGR02470">
    <property type="entry name" value="sucr_synth"/>
    <property type="match status" value="1"/>
</dbReference>
<evidence type="ECO:0000256" key="4">
    <source>
        <dbReference type="ARBA" id="ARBA00022679"/>
    </source>
</evidence>
<dbReference type="InterPro" id="IPR000368">
    <property type="entry name" value="Sucrose_synth_GT-B1"/>
</dbReference>
<protein>
    <recommendedName>
        <fullName evidence="2 6">Sucrose synthase</fullName>
        <ecNumber evidence="1 6">2.4.1.13</ecNumber>
    </recommendedName>
</protein>
<reference evidence="10 11" key="1">
    <citation type="journal article" date="2015" name="Genome Announc.">
        <title>Draft Genome Sequence of Filamentous Marine Cyanobacterium Lyngbya confervoides Strain BDU141951.</title>
        <authorList>
            <person name="Chandrababunaidu M.M."/>
            <person name="Sen D."/>
            <person name="Tripathy S."/>
        </authorList>
    </citation>
    <scope>NUCLEOTIDE SEQUENCE [LARGE SCALE GENOMIC DNA]</scope>
    <source>
        <strain evidence="10 11">BDU141951</strain>
    </source>
</reference>
<dbReference type="RefSeq" id="WP_166275232.1">
    <property type="nucleotide sequence ID" value="NZ_JTHE03000061.1"/>
</dbReference>
<gene>
    <name evidence="10" type="ORF">QQ91_0011560</name>
</gene>
<dbReference type="PANTHER" id="PTHR45839">
    <property type="match status" value="1"/>
</dbReference>
<name>A0ABD4T450_9CYAN</name>
<dbReference type="Gene3D" id="1.20.120.1230">
    <property type="match status" value="1"/>
</dbReference>
<dbReference type="Proteomes" id="UP000031561">
    <property type="component" value="Unassembled WGS sequence"/>
</dbReference>
<dbReference type="Gene3D" id="3.10.450.330">
    <property type="match status" value="1"/>
</dbReference>
<evidence type="ECO:0000313" key="10">
    <source>
        <dbReference type="EMBL" id="MCM1983454.1"/>
    </source>
</evidence>
<evidence type="ECO:0000313" key="11">
    <source>
        <dbReference type="Proteomes" id="UP000031561"/>
    </source>
</evidence>
<dbReference type="InterPro" id="IPR001296">
    <property type="entry name" value="Glyco_trans_1"/>
</dbReference>
<comment type="caution">
    <text evidence="10">The sequence shown here is derived from an EMBL/GenBank/DDBJ whole genome shotgun (WGS) entry which is preliminary data.</text>
</comment>
<evidence type="ECO:0000259" key="8">
    <source>
        <dbReference type="Pfam" id="PF00862"/>
    </source>
</evidence>
<dbReference type="InterPro" id="IPR012820">
    <property type="entry name" value="Sucrose_synthase_pln/cyn"/>
</dbReference>
<evidence type="ECO:0000259" key="7">
    <source>
        <dbReference type="Pfam" id="PF00534"/>
    </source>
</evidence>
<dbReference type="Gene3D" id="3.40.50.2000">
    <property type="entry name" value="Glycogen Phosphorylase B"/>
    <property type="match status" value="2"/>
</dbReference>
<organism evidence="10 11">
    <name type="scientific">Lyngbya confervoides BDU141951</name>
    <dbReference type="NCBI Taxonomy" id="1574623"/>
    <lineage>
        <taxon>Bacteria</taxon>
        <taxon>Bacillati</taxon>
        <taxon>Cyanobacteriota</taxon>
        <taxon>Cyanophyceae</taxon>
        <taxon>Oscillatoriophycideae</taxon>
        <taxon>Oscillatoriales</taxon>
        <taxon>Microcoleaceae</taxon>
        <taxon>Lyngbya</taxon>
    </lineage>
</organism>